<dbReference type="InterPro" id="IPR001638">
    <property type="entry name" value="Solute-binding_3/MltF_N"/>
</dbReference>
<dbReference type="SMART" id="SM00062">
    <property type="entry name" value="PBPb"/>
    <property type="match status" value="1"/>
</dbReference>
<keyword evidence="1 2" id="KW-0732">Signal</keyword>
<feature type="signal peptide" evidence="2">
    <location>
        <begin position="1"/>
        <end position="27"/>
    </location>
</feature>
<sequence>MKISGDIKLGRLAGWLACALLAGKAAASGQMTVQIMAQESIPPKWLVEGGPPQGLCPEILAAIERIEPRLKFQGFDRGRSLLVIENALETGRVDAACGLLDSPRRQSVAIRSRVTLYDVRHRLAAAADDLQVVNNFDDLVRLKPLVNTARGSAYILQLKERGIAVDDSTGDSIVNLRKILHGHGRYTYMNELTLLYFIHAGRLEDKVRMLPAVFNEEPVYFWVSRKADPALAPMIDRALARLKANGELARIYERWARPR</sequence>
<dbReference type="AlphaFoldDB" id="A0A2G8T940"/>
<keyword evidence="5" id="KW-1185">Reference proteome</keyword>
<dbReference type="RefSeq" id="WP_099792765.1">
    <property type="nucleotide sequence ID" value="NZ_JBHLYV010000006.1"/>
</dbReference>
<reference evidence="4 5" key="1">
    <citation type="submission" date="2017-10" db="EMBL/GenBank/DDBJ databases">
        <title>Massilia psychrophilum sp. nov., a novel purple-pigmented bacterium isolated from Tianshan glacier, Xinjiang Municipality, China.</title>
        <authorList>
            <person name="Wang H."/>
        </authorList>
    </citation>
    <scope>NUCLEOTIDE SEQUENCE [LARGE SCALE GENOMIC DNA]</scope>
    <source>
        <strain evidence="4 5">JCM 30074</strain>
    </source>
</reference>
<comment type="caution">
    <text evidence="4">The sequence shown here is derived from an EMBL/GenBank/DDBJ whole genome shotgun (WGS) entry which is preliminary data.</text>
</comment>
<dbReference type="Proteomes" id="UP000230390">
    <property type="component" value="Unassembled WGS sequence"/>
</dbReference>
<feature type="chain" id="PRO_5013956893" description="Solute-binding protein family 3/N-terminal domain-containing protein" evidence="2">
    <location>
        <begin position="28"/>
        <end position="259"/>
    </location>
</feature>
<evidence type="ECO:0000256" key="1">
    <source>
        <dbReference type="ARBA" id="ARBA00022729"/>
    </source>
</evidence>
<organism evidence="4 5">
    <name type="scientific">Massilia eurypsychrophila</name>
    <dbReference type="NCBI Taxonomy" id="1485217"/>
    <lineage>
        <taxon>Bacteria</taxon>
        <taxon>Pseudomonadati</taxon>
        <taxon>Pseudomonadota</taxon>
        <taxon>Betaproteobacteria</taxon>
        <taxon>Burkholderiales</taxon>
        <taxon>Oxalobacteraceae</taxon>
        <taxon>Telluria group</taxon>
        <taxon>Massilia</taxon>
    </lineage>
</organism>
<dbReference type="PANTHER" id="PTHR35936">
    <property type="entry name" value="MEMBRANE-BOUND LYTIC MUREIN TRANSGLYCOSYLASE F"/>
    <property type="match status" value="1"/>
</dbReference>
<dbReference type="PANTHER" id="PTHR35936:SF19">
    <property type="entry name" value="AMINO-ACID-BINDING PROTEIN YXEM-RELATED"/>
    <property type="match status" value="1"/>
</dbReference>
<name>A0A2G8T940_9BURK</name>
<dbReference type="OrthoDB" id="8771874at2"/>
<evidence type="ECO:0000313" key="5">
    <source>
        <dbReference type="Proteomes" id="UP000230390"/>
    </source>
</evidence>
<gene>
    <name evidence="4" type="ORF">CR105_23435</name>
</gene>
<protein>
    <recommendedName>
        <fullName evidence="3">Solute-binding protein family 3/N-terminal domain-containing protein</fullName>
    </recommendedName>
</protein>
<feature type="domain" description="Solute-binding protein family 3/N-terminal" evidence="3">
    <location>
        <begin position="32"/>
        <end position="259"/>
    </location>
</feature>
<dbReference type="Pfam" id="PF00497">
    <property type="entry name" value="SBP_bac_3"/>
    <property type="match status" value="1"/>
</dbReference>
<dbReference type="SUPFAM" id="SSF53850">
    <property type="entry name" value="Periplasmic binding protein-like II"/>
    <property type="match status" value="1"/>
</dbReference>
<evidence type="ECO:0000313" key="4">
    <source>
        <dbReference type="EMBL" id="PIL42567.1"/>
    </source>
</evidence>
<evidence type="ECO:0000256" key="2">
    <source>
        <dbReference type="SAM" id="SignalP"/>
    </source>
</evidence>
<proteinExistence type="predicted"/>
<dbReference type="Gene3D" id="3.40.190.10">
    <property type="entry name" value="Periplasmic binding protein-like II"/>
    <property type="match status" value="2"/>
</dbReference>
<dbReference type="EMBL" id="PDOC01000024">
    <property type="protein sequence ID" value="PIL42567.1"/>
    <property type="molecule type" value="Genomic_DNA"/>
</dbReference>
<evidence type="ECO:0000259" key="3">
    <source>
        <dbReference type="SMART" id="SM00062"/>
    </source>
</evidence>
<accession>A0A2G8T940</accession>